<dbReference type="AlphaFoldDB" id="A0A1Q2MBW7"/>
<dbReference type="GO" id="GO:0071513">
    <property type="term" value="C:phosphopantothenoylcysteine decarboxylase complex"/>
    <property type="evidence" value="ECO:0007669"/>
    <property type="project" value="TreeGrafter"/>
</dbReference>
<dbReference type="GO" id="GO:0015937">
    <property type="term" value="P:coenzyme A biosynthetic process"/>
    <property type="evidence" value="ECO:0007669"/>
    <property type="project" value="TreeGrafter"/>
</dbReference>
<organism evidence="2 3">
    <name type="scientific">Limihaloglobus sulfuriphilus</name>
    <dbReference type="NCBI Taxonomy" id="1851148"/>
    <lineage>
        <taxon>Bacteria</taxon>
        <taxon>Pseudomonadati</taxon>
        <taxon>Planctomycetota</taxon>
        <taxon>Phycisphaerae</taxon>
        <taxon>Sedimentisphaerales</taxon>
        <taxon>Sedimentisphaeraceae</taxon>
        <taxon>Limihaloglobus</taxon>
    </lineage>
</organism>
<name>A0A1Q2MBW7_9BACT</name>
<evidence type="ECO:0000259" key="1">
    <source>
        <dbReference type="Pfam" id="PF02441"/>
    </source>
</evidence>
<dbReference type="RefSeq" id="WP_146682439.1">
    <property type="nucleotide sequence ID" value="NZ_CP019646.1"/>
</dbReference>
<reference evidence="3" key="1">
    <citation type="submission" date="2017-02" db="EMBL/GenBank/DDBJ databases">
        <title>Comparative genomics and description of representatives of a novel lineage of planctomycetes thriving in anoxic sediments.</title>
        <authorList>
            <person name="Spring S."/>
            <person name="Bunk B."/>
            <person name="Sproer C."/>
        </authorList>
    </citation>
    <scope>NUCLEOTIDE SEQUENCE [LARGE SCALE GENOMIC DNA]</scope>
    <source>
        <strain evidence="3">SM-Chi-D1</strain>
    </source>
</reference>
<proteinExistence type="predicted"/>
<dbReference type="InterPro" id="IPR036551">
    <property type="entry name" value="Flavin_trans-like"/>
</dbReference>
<protein>
    <submittedName>
        <fullName evidence="2">DNA/pantothenate metabolism flavoprotein</fullName>
    </submittedName>
</protein>
<dbReference type="GO" id="GO:0004633">
    <property type="term" value="F:phosphopantothenoylcysteine decarboxylase activity"/>
    <property type="evidence" value="ECO:0007669"/>
    <property type="project" value="TreeGrafter"/>
</dbReference>
<gene>
    <name evidence="2" type="primary">coaBC_2</name>
    <name evidence="2" type="ORF">SMSP2_00492</name>
</gene>
<accession>A0A1Q2MBW7</accession>
<dbReference type="STRING" id="1851148.SMSP2_00492"/>
<sequence>MKPDKDILKGKKILLGVTGGIAAYKSADLASKLVQAGADVTVMITKCGLELIGSKTFEALTSNPVLTTLWNSPENYAISHIQTVRQSDAIVVAPATANIIAKMAGGIGDDILSTTLIAGWQKPILLAPAMNNMMWENPIVQKNLDYIKTTLGVKTAGPCEGYLACGTKAAGRMAQPEEILTEIRSILQA</sequence>
<evidence type="ECO:0000313" key="2">
    <source>
        <dbReference type="EMBL" id="AQQ70150.1"/>
    </source>
</evidence>
<dbReference type="GO" id="GO:0010181">
    <property type="term" value="F:FMN binding"/>
    <property type="evidence" value="ECO:0007669"/>
    <property type="project" value="TreeGrafter"/>
</dbReference>
<dbReference type="InterPro" id="IPR003382">
    <property type="entry name" value="Flavoprotein"/>
</dbReference>
<evidence type="ECO:0000313" key="3">
    <source>
        <dbReference type="Proteomes" id="UP000188181"/>
    </source>
</evidence>
<dbReference type="KEGG" id="pbas:SMSP2_00492"/>
<feature type="domain" description="Flavoprotein" evidence="1">
    <location>
        <begin position="11"/>
        <end position="185"/>
    </location>
</feature>
<dbReference type="PANTHER" id="PTHR14359">
    <property type="entry name" value="HOMO-OLIGOMERIC FLAVIN CONTAINING CYS DECARBOXYLASE FAMILY"/>
    <property type="match status" value="1"/>
</dbReference>
<dbReference type="SUPFAM" id="SSF52507">
    <property type="entry name" value="Homo-oligomeric flavin-containing Cys decarboxylases, HFCD"/>
    <property type="match status" value="1"/>
</dbReference>
<dbReference type="Pfam" id="PF02441">
    <property type="entry name" value="Flavoprotein"/>
    <property type="match status" value="1"/>
</dbReference>
<dbReference type="EMBL" id="CP019646">
    <property type="protein sequence ID" value="AQQ70150.1"/>
    <property type="molecule type" value="Genomic_DNA"/>
</dbReference>
<dbReference type="PANTHER" id="PTHR14359:SF6">
    <property type="entry name" value="PHOSPHOPANTOTHENOYLCYSTEINE DECARBOXYLASE"/>
    <property type="match status" value="1"/>
</dbReference>
<dbReference type="OrthoDB" id="9802554at2"/>
<dbReference type="Gene3D" id="3.40.50.1950">
    <property type="entry name" value="Flavin prenyltransferase-like"/>
    <property type="match status" value="1"/>
</dbReference>
<dbReference type="Proteomes" id="UP000188181">
    <property type="component" value="Chromosome"/>
</dbReference>
<keyword evidence="3" id="KW-1185">Reference proteome</keyword>